<dbReference type="PIRSF" id="PIRSF036962">
    <property type="entry name" value="UCP036962_SignTr_Ycf55"/>
    <property type="match status" value="1"/>
</dbReference>
<dbReference type="Pfam" id="PF12452">
    <property type="entry name" value="DUF3685"/>
    <property type="match status" value="1"/>
</dbReference>
<dbReference type="EMBL" id="MF372957">
    <property type="protein sequence ID" value="AXE43522.1"/>
    <property type="molecule type" value="Genomic_DNA"/>
</dbReference>
<protein>
    <recommendedName>
        <fullName evidence="3">Ycf55</fullName>
    </recommendedName>
</protein>
<keyword evidence="1" id="KW-0812">Transmembrane</keyword>
<keyword evidence="2" id="KW-0934">Plastid</keyword>
<reference evidence="2" key="1">
    <citation type="submission" date="2017-06" db="EMBL/GenBank/DDBJ databases">
        <title>Complete plastid genome of Gracilaria bailinae.</title>
        <authorList>
            <person name="Zhang L."/>
        </authorList>
    </citation>
    <scope>NUCLEOTIDE SEQUENCE</scope>
</reference>
<feature type="transmembrane region" description="Helical" evidence="1">
    <location>
        <begin position="295"/>
        <end position="319"/>
    </location>
</feature>
<dbReference type="AlphaFoldDB" id="A0A344V6D5"/>
<sequence length="324" mass="38187">MVKYWPCKQGMSLNHEVAHLFAYVKEKFNGSLSNRTNDNLYIDILNNSVKYRLFSIILVELEILILDLIELNLSIKTIKRLNYKILYDLIQKVVAHFLVEFHVNHYPIILVKGQQYSYLQIILAEYKWLLESLLIYLVFGSMYIDDDIFVFDAKFTPVNHIAILLENLVIQVSNLVIFMILENLKSLSNIAIFLKNNQLCNISYISIRSLAVFRNSLICQNLIYLYIIQPKYIYSSRYKVWLISSKGLVTKYIYVDRLDDFIKLSRPKLILVALIELQDLVIPQFEKFLLIFIKLILYILVNIFGNGIVIFIRIIRLVIDNWLK</sequence>
<evidence type="ECO:0008006" key="3">
    <source>
        <dbReference type="Google" id="ProtNLM"/>
    </source>
</evidence>
<organism evidence="2">
    <name type="scientific">Gracilariopsis heteroclada</name>
    <dbReference type="NCBI Taxonomy" id="172978"/>
    <lineage>
        <taxon>Eukaryota</taxon>
        <taxon>Rhodophyta</taxon>
        <taxon>Florideophyceae</taxon>
        <taxon>Rhodymeniophycidae</taxon>
        <taxon>Gracilariales</taxon>
        <taxon>Gracilariaceae</taxon>
        <taxon>Gracilariopsis</taxon>
    </lineage>
</organism>
<keyword evidence="1" id="KW-1133">Transmembrane helix</keyword>
<dbReference type="RefSeq" id="YP_009500360.1">
    <property type="nucleotide sequence ID" value="NC_038100.1"/>
</dbReference>
<evidence type="ECO:0000256" key="1">
    <source>
        <dbReference type="SAM" id="Phobius"/>
    </source>
</evidence>
<dbReference type="GeneID" id="37504387"/>
<accession>A0A344V6D5</accession>
<keyword evidence="1" id="KW-0472">Membrane</keyword>
<geneLocation type="chloroplast" evidence="2"/>
<gene>
    <name evidence="2" type="primary">ycf55</name>
</gene>
<dbReference type="InterPro" id="IPR022552">
    <property type="entry name" value="UPF_Ycf55"/>
</dbReference>
<proteinExistence type="predicted"/>
<name>A0A344V6D5_9FLOR</name>
<dbReference type="InterPro" id="IPR017077">
    <property type="entry name" value="Uncharacterised_Ycf55_algae"/>
</dbReference>
<keyword evidence="2" id="KW-0150">Chloroplast</keyword>
<evidence type="ECO:0000313" key="2">
    <source>
        <dbReference type="EMBL" id="AXE43522.1"/>
    </source>
</evidence>